<dbReference type="Proteomes" id="UP000515154">
    <property type="component" value="Unplaced"/>
</dbReference>
<protein>
    <submittedName>
        <fullName evidence="2">HMG box-containing protein 4-like</fullName>
    </submittedName>
</protein>
<reference evidence="2" key="1">
    <citation type="submission" date="2025-08" db="UniProtKB">
        <authorList>
            <consortium name="RefSeq"/>
        </authorList>
    </citation>
    <scope>IDENTIFICATION</scope>
</reference>
<accession>A0A6P7TYV1</accession>
<dbReference type="PANTHER" id="PTHR46584:SF1">
    <property type="entry name" value="HMG DOMAIN-CONTAINING PROTEIN 4"/>
    <property type="match status" value="1"/>
</dbReference>
<evidence type="ECO:0000313" key="1">
    <source>
        <dbReference type="Proteomes" id="UP000515154"/>
    </source>
</evidence>
<feature type="non-terminal residue" evidence="2">
    <location>
        <position position="1"/>
    </location>
</feature>
<name>A0A6P7TYV1_9MOLL</name>
<proteinExistence type="predicted"/>
<evidence type="ECO:0000313" key="2">
    <source>
        <dbReference type="RefSeq" id="XP_029654442.1"/>
    </source>
</evidence>
<dbReference type="PANTHER" id="PTHR46584">
    <property type="entry name" value="HMG DOMAIN-CONTAINING PROTEIN 4"/>
    <property type="match status" value="1"/>
</dbReference>
<sequence length="78" mass="8377">VDLGQVSSRLAEMWRNVPESDKAGTIAINGSYSVILDSVLCMIGPMLCLTHQVPSLACLDKSQLGNILESIVYIMPGL</sequence>
<dbReference type="AlphaFoldDB" id="A0A6P7TYV1"/>
<dbReference type="InterPro" id="IPR042477">
    <property type="entry name" value="HMGXB4"/>
</dbReference>
<dbReference type="KEGG" id="osn:115227868"/>
<keyword evidence="1" id="KW-1185">Reference proteome</keyword>
<gene>
    <name evidence="2" type="primary">LOC115227868</name>
</gene>
<dbReference type="RefSeq" id="XP_029654442.1">
    <property type="nucleotide sequence ID" value="XM_029798582.1"/>
</dbReference>
<organism evidence="1 2">
    <name type="scientific">Octopus sinensis</name>
    <name type="common">East Asian common octopus</name>
    <dbReference type="NCBI Taxonomy" id="2607531"/>
    <lineage>
        <taxon>Eukaryota</taxon>
        <taxon>Metazoa</taxon>
        <taxon>Spiralia</taxon>
        <taxon>Lophotrochozoa</taxon>
        <taxon>Mollusca</taxon>
        <taxon>Cephalopoda</taxon>
        <taxon>Coleoidea</taxon>
        <taxon>Octopodiformes</taxon>
        <taxon>Octopoda</taxon>
        <taxon>Incirrata</taxon>
        <taxon>Octopodidae</taxon>
        <taxon>Octopus</taxon>
    </lineage>
</organism>